<dbReference type="EMBL" id="SZYD01000017">
    <property type="protein sequence ID" value="KAD3066774.1"/>
    <property type="molecule type" value="Genomic_DNA"/>
</dbReference>
<evidence type="ECO:0000313" key="2">
    <source>
        <dbReference type="EMBL" id="KAD3066774.1"/>
    </source>
</evidence>
<gene>
    <name evidence="2" type="ORF">E3N88_34654</name>
</gene>
<dbReference type="Proteomes" id="UP000326396">
    <property type="component" value="Linkage Group LG7"/>
</dbReference>
<evidence type="ECO:0000313" key="3">
    <source>
        <dbReference type="Proteomes" id="UP000326396"/>
    </source>
</evidence>
<sequence length="188" mass="20566">MVQWTIHHLCRRVAPGTVEAVIRPVAHALTQSTTGPNHRAVARLVSPRRPDDDPPEPSRRTGPQYGAKTPRAARSGAPHGKRAVDAAAVTPREPVIELAPPESARAPASNHHPQATAAAPAKTVRKTEFVCSRNRETKIRQKSGRHGPARNLSSGIINNINYLMTIKAMSLTLNVQKDSIRYHCEVRK</sequence>
<feature type="compositionally biased region" description="Basic and acidic residues" evidence="1">
    <location>
        <begin position="48"/>
        <end position="59"/>
    </location>
</feature>
<name>A0A5N6LYS5_9ASTR</name>
<evidence type="ECO:0000256" key="1">
    <source>
        <dbReference type="SAM" id="MobiDB-lite"/>
    </source>
</evidence>
<keyword evidence="3" id="KW-1185">Reference proteome</keyword>
<reference evidence="2 3" key="1">
    <citation type="submission" date="2019-05" db="EMBL/GenBank/DDBJ databases">
        <title>Mikania micrantha, genome provides insights into the molecular mechanism of rapid growth.</title>
        <authorList>
            <person name="Liu B."/>
        </authorList>
    </citation>
    <scope>NUCLEOTIDE SEQUENCE [LARGE SCALE GENOMIC DNA]</scope>
    <source>
        <strain evidence="2">NLD-2019</strain>
        <tissue evidence="2">Leaf</tissue>
    </source>
</reference>
<accession>A0A5N6LYS5</accession>
<organism evidence="2 3">
    <name type="scientific">Mikania micrantha</name>
    <name type="common">bitter vine</name>
    <dbReference type="NCBI Taxonomy" id="192012"/>
    <lineage>
        <taxon>Eukaryota</taxon>
        <taxon>Viridiplantae</taxon>
        <taxon>Streptophyta</taxon>
        <taxon>Embryophyta</taxon>
        <taxon>Tracheophyta</taxon>
        <taxon>Spermatophyta</taxon>
        <taxon>Magnoliopsida</taxon>
        <taxon>eudicotyledons</taxon>
        <taxon>Gunneridae</taxon>
        <taxon>Pentapetalae</taxon>
        <taxon>asterids</taxon>
        <taxon>campanulids</taxon>
        <taxon>Asterales</taxon>
        <taxon>Asteraceae</taxon>
        <taxon>Asteroideae</taxon>
        <taxon>Heliantheae alliance</taxon>
        <taxon>Eupatorieae</taxon>
        <taxon>Mikania</taxon>
    </lineage>
</organism>
<dbReference type="AlphaFoldDB" id="A0A5N6LYS5"/>
<feature type="region of interest" description="Disordered" evidence="1">
    <location>
        <begin position="29"/>
        <end position="124"/>
    </location>
</feature>
<protein>
    <submittedName>
        <fullName evidence="2">Uncharacterized protein</fullName>
    </submittedName>
</protein>
<comment type="caution">
    <text evidence="2">The sequence shown here is derived from an EMBL/GenBank/DDBJ whole genome shotgun (WGS) entry which is preliminary data.</text>
</comment>
<proteinExistence type="predicted"/>